<evidence type="ECO:0000256" key="1">
    <source>
        <dbReference type="SAM" id="Phobius"/>
    </source>
</evidence>
<dbReference type="InParanoid" id="D8QHE5"/>
<keyword evidence="1" id="KW-1133">Transmembrane helix</keyword>
<feature type="transmembrane region" description="Helical" evidence="1">
    <location>
        <begin position="34"/>
        <end position="55"/>
    </location>
</feature>
<dbReference type="KEGG" id="scm:SCHCO_02640876"/>
<evidence type="ECO:0000313" key="3">
    <source>
        <dbReference type="Proteomes" id="UP000007431"/>
    </source>
</evidence>
<protein>
    <submittedName>
        <fullName evidence="2">Uncharacterized protein</fullName>
    </submittedName>
</protein>
<evidence type="ECO:0000313" key="2">
    <source>
        <dbReference type="EMBL" id="EFI92657.1"/>
    </source>
</evidence>
<gene>
    <name evidence="2" type="ORF">SCHCODRAFT_113293</name>
</gene>
<feature type="non-terminal residue" evidence="2">
    <location>
        <position position="84"/>
    </location>
</feature>
<accession>D8QHE5</accession>
<sequence>MTDMTPHYRSATFGANPSHFMGGMGGLPQEPGKGWMMFGIGAFMGITVLSYWWGYNDIDRRHRGREFWVNKQTDSDQIEAAQAL</sequence>
<dbReference type="Proteomes" id="UP000007431">
    <property type="component" value="Unassembled WGS sequence"/>
</dbReference>
<organism evidence="3">
    <name type="scientific">Schizophyllum commune (strain H4-8 / FGSC 9210)</name>
    <name type="common">Split gill fungus</name>
    <dbReference type="NCBI Taxonomy" id="578458"/>
    <lineage>
        <taxon>Eukaryota</taxon>
        <taxon>Fungi</taxon>
        <taxon>Dikarya</taxon>
        <taxon>Basidiomycota</taxon>
        <taxon>Agaricomycotina</taxon>
        <taxon>Agaricomycetes</taxon>
        <taxon>Agaricomycetidae</taxon>
        <taxon>Agaricales</taxon>
        <taxon>Schizophyllaceae</taxon>
        <taxon>Schizophyllum</taxon>
    </lineage>
</organism>
<dbReference type="VEuPathDB" id="FungiDB:SCHCODRAFT_02640876"/>
<dbReference type="HOGENOM" id="CLU_2528737_0_0_1"/>
<keyword evidence="1" id="KW-0812">Transmembrane</keyword>
<name>D8QHE5_SCHCM</name>
<dbReference type="OrthoDB" id="2850724at2759"/>
<proteinExistence type="predicted"/>
<dbReference type="GeneID" id="9597332"/>
<keyword evidence="1" id="KW-0472">Membrane</keyword>
<reference evidence="2 3" key="1">
    <citation type="journal article" date="2010" name="Nat. Biotechnol.">
        <title>Genome sequence of the model mushroom Schizophyllum commune.</title>
        <authorList>
            <person name="Ohm R.A."/>
            <person name="de Jong J.F."/>
            <person name="Lugones L.G."/>
            <person name="Aerts A."/>
            <person name="Kothe E."/>
            <person name="Stajich J.E."/>
            <person name="de Vries R.P."/>
            <person name="Record E."/>
            <person name="Levasseur A."/>
            <person name="Baker S.E."/>
            <person name="Bartholomew K.A."/>
            <person name="Coutinho P.M."/>
            <person name="Erdmann S."/>
            <person name="Fowler T.J."/>
            <person name="Gathman A.C."/>
            <person name="Lombard V."/>
            <person name="Henrissat B."/>
            <person name="Knabe N."/>
            <person name="Kuees U."/>
            <person name="Lilly W.W."/>
            <person name="Lindquist E."/>
            <person name="Lucas S."/>
            <person name="Magnuson J.K."/>
            <person name="Piumi F."/>
            <person name="Raudaskoski M."/>
            <person name="Salamov A."/>
            <person name="Schmutz J."/>
            <person name="Schwarze F.W.M.R."/>
            <person name="vanKuyk P.A."/>
            <person name="Horton J.S."/>
            <person name="Grigoriev I.V."/>
            <person name="Woesten H.A.B."/>
        </authorList>
    </citation>
    <scope>NUCLEOTIDE SEQUENCE [LARGE SCALE GENOMIC DNA]</scope>
    <source>
        <strain evidence="3">H4-8 / FGSC 9210</strain>
    </source>
</reference>
<dbReference type="EMBL" id="GL377312">
    <property type="protein sequence ID" value="EFI92657.1"/>
    <property type="molecule type" value="Genomic_DNA"/>
</dbReference>
<keyword evidence="3" id="KW-1185">Reference proteome</keyword>
<dbReference type="AlphaFoldDB" id="D8QHE5"/>